<gene>
    <name evidence="2" type="ORF">N0F65_009008</name>
</gene>
<sequence length="971" mass="108932">HWLWAFYHVFEKFPVRGLFECEDKAGRLRLHLVVRRGDQANHEARRAHSTRLRTLMERMMEELHDLNKPLCQLDLAGTMTFHDRVDSSVLANQLVCGLIRTLITFLPVQICRAADNRLTTMIDGLSPDQLVDSATETVADVARSIRFGVLSVLLESWPGKCVVVTSMGKQSTGKSYLLNHLTGASFATSGARCTDGAWLSVRIVSTDVLLVVVDFEGLGSFERTEQEDVLLSVLNSAISHFTIFRIEMRFDKDIDVMFSSFQKGVRLLRGEAQLFQGCLCMSIKDVNVNDQKGVLDEIRAKFRKLVATNKRDNFLSGMYCGKLELTCSPPTGTWGYHRALANTKHCLDKRLRDHPNLPYSSGKAFLDLLRLVIAKISVLDWTGVDESARQIRQTDVQRQLVGLLRCGCLVARDGDITERRLRKTPYTAATEAGVLCLHVLSSSYPTKATEWQRVAGDRGINFDALLDYDVDLGPLVTTVASTLDWEGLRDELERLHALFGGLCRRGRDNTDVLKPTHQSHFDAFLSFVLCRRVANVEHWVKEHEARAGAITDVWRTFEYQYVRRLLAAFARCQHPCHACQLGCMNAVNHPRDFAHDCRTSHHCNGYCEYCLEATEEDEHVDIKNRRYAAGETSVAEMCNIYCSSVGRGHVHFLPCNQFASDCVYDGASDGRRHCQLDLVPPFNGELDEVLHTTYWASIGWEDPCVDFEERRKFEMCAMQCDDPEHRRLEKPSVCVLPAWHEKAVNDGLGTRFAYVGGHKFICSHASATDRLHHVFVLDSSGSMRGNPWHHLCRAVKRYLEERLDGHFKDDAVSVITFADRASVVFEASPILSAVKKVTSLSCTGGGTEFEKGLAKANEVLSRVVNVRSSTPVLIFLSDGRPTDERRSNQLADAMKRHFAKYDLRCFVVAFGDADDKALKRFATRLGGSVRHALNGNELRKTFVSISKSLGARAGLVPNQAGEATTTSSRTS</sequence>
<evidence type="ECO:0000313" key="3">
    <source>
        <dbReference type="Proteomes" id="UP001146120"/>
    </source>
</evidence>
<feature type="non-terminal residue" evidence="2">
    <location>
        <position position="1"/>
    </location>
</feature>
<evidence type="ECO:0000259" key="1">
    <source>
        <dbReference type="PROSITE" id="PS50234"/>
    </source>
</evidence>
<dbReference type="Pfam" id="PF00092">
    <property type="entry name" value="VWA"/>
    <property type="match status" value="1"/>
</dbReference>
<name>A0AAV2YEE7_9STRA</name>
<dbReference type="SMART" id="SM00327">
    <property type="entry name" value="VWA"/>
    <property type="match status" value="1"/>
</dbReference>
<dbReference type="CDD" id="cd00198">
    <property type="entry name" value="vWFA"/>
    <property type="match status" value="1"/>
</dbReference>
<dbReference type="PANTHER" id="PTHR22796">
    <property type="entry name" value="URG4-RELATED"/>
    <property type="match status" value="1"/>
</dbReference>
<evidence type="ECO:0000313" key="2">
    <source>
        <dbReference type="EMBL" id="DAZ92640.1"/>
    </source>
</evidence>
<dbReference type="GO" id="GO:0003924">
    <property type="term" value="F:GTPase activity"/>
    <property type="evidence" value="ECO:0007669"/>
    <property type="project" value="InterPro"/>
</dbReference>
<protein>
    <recommendedName>
        <fullName evidence="1">VWFA domain-containing protein</fullName>
    </recommendedName>
</protein>
<dbReference type="Pfam" id="PF02263">
    <property type="entry name" value="GBP"/>
    <property type="match status" value="1"/>
</dbReference>
<dbReference type="Gene3D" id="3.40.50.410">
    <property type="entry name" value="von Willebrand factor, type A domain"/>
    <property type="match status" value="1"/>
</dbReference>
<reference evidence="2" key="1">
    <citation type="submission" date="2022-11" db="EMBL/GenBank/DDBJ databases">
        <authorList>
            <person name="Morgan W.R."/>
            <person name="Tartar A."/>
        </authorList>
    </citation>
    <scope>NUCLEOTIDE SEQUENCE</scope>
    <source>
        <strain evidence="2">ARSEF 373</strain>
    </source>
</reference>
<dbReference type="InterPro" id="IPR036465">
    <property type="entry name" value="vWFA_dom_sf"/>
</dbReference>
<dbReference type="AlphaFoldDB" id="A0AAV2YEE7"/>
<dbReference type="Proteomes" id="UP001146120">
    <property type="component" value="Unassembled WGS sequence"/>
</dbReference>
<keyword evidence="3" id="KW-1185">Reference proteome</keyword>
<feature type="domain" description="VWFA" evidence="1">
    <location>
        <begin position="772"/>
        <end position="949"/>
    </location>
</feature>
<dbReference type="EMBL" id="DAKRPA010000411">
    <property type="protein sequence ID" value="DAZ92640.1"/>
    <property type="molecule type" value="Genomic_DNA"/>
</dbReference>
<dbReference type="InterPro" id="IPR015894">
    <property type="entry name" value="Guanylate-bd_N"/>
</dbReference>
<comment type="caution">
    <text evidence="2">The sequence shown here is derived from an EMBL/GenBank/DDBJ whole genome shotgun (WGS) entry which is preliminary data.</text>
</comment>
<organism evidence="2 3">
    <name type="scientific">Lagenidium giganteum</name>
    <dbReference type="NCBI Taxonomy" id="4803"/>
    <lineage>
        <taxon>Eukaryota</taxon>
        <taxon>Sar</taxon>
        <taxon>Stramenopiles</taxon>
        <taxon>Oomycota</taxon>
        <taxon>Peronosporomycetes</taxon>
        <taxon>Pythiales</taxon>
        <taxon>Pythiaceae</taxon>
    </lineage>
</organism>
<reference evidence="2" key="2">
    <citation type="journal article" date="2023" name="Microbiol Resour">
        <title>Decontamination and Annotation of the Draft Genome Sequence of the Oomycete Lagenidium giganteum ARSEF 373.</title>
        <authorList>
            <person name="Morgan W.R."/>
            <person name="Tartar A."/>
        </authorList>
    </citation>
    <scope>NUCLEOTIDE SEQUENCE</scope>
    <source>
        <strain evidence="2">ARSEF 373</strain>
    </source>
</reference>
<accession>A0AAV2YEE7</accession>
<dbReference type="PROSITE" id="PS50234">
    <property type="entry name" value="VWFA"/>
    <property type="match status" value="1"/>
</dbReference>
<dbReference type="InterPro" id="IPR002035">
    <property type="entry name" value="VWF_A"/>
</dbReference>
<dbReference type="SUPFAM" id="SSF52540">
    <property type="entry name" value="P-loop containing nucleoside triphosphate hydrolases"/>
    <property type="match status" value="1"/>
</dbReference>
<dbReference type="SUPFAM" id="SSF53300">
    <property type="entry name" value="vWA-like"/>
    <property type="match status" value="1"/>
</dbReference>
<proteinExistence type="predicted"/>
<dbReference type="InterPro" id="IPR027417">
    <property type="entry name" value="P-loop_NTPase"/>
</dbReference>
<dbReference type="GO" id="GO:0005525">
    <property type="term" value="F:GTP binding"/>
    <property type="evidence" value="ECO:0007669"/>
    <property type="project" value="InterPro"/>
</dbReference>
<dbReference type="Gene3D" id="3.40.50.300">
    <property type="entry name" value="P-loop containing nucleotide triphosphate hydrolases"/>
    <property type="match status" value="1"/>
</dbReference>
<dbReference type="PANTHER" id="PTHR22796:SF1">
    <property type="entry name" value="VWFA DOMAIN-CONTAINING PROTEIN"/>
    <property type="match status" value="1"/>
</dbReference>